<gene>
    <name evidence="1" type="ORF">GWC95_06240</name>
</gene>
<evidence type="ECO:0000313" key="1">
    <source>
        <dbReference type="EMBL" id="NCI49514.1"/>
    </source>
</evidence>
<keyword evidence="2" id="KW-1185">Reference proteome</keyword>
<accession>A0ABW9ZQY0</accession>
<organism evidence="1 2">
    <name type="scientific">Sediminibacterium roseum</name>
    <dbReference type="NCBI Taxonomy" id="1978412"/>
    <lineage>
        <taxon>Bacteria</taxon>
        <taxon>Pseudomonadati</taxon>
        <taxon>Bacteroidota</taxon>
        <taxon>Chitinophagia</taxon>
        <taxon>Chitinophagales</taxon>
        <taxon>Chitinophagaceae</taxon>
        <taxon>Sediminibacterium</taxon>
    </lineage>
</organism>
<protein>
    <submittedName>
        <fullName evidence="1">STAS/SEC14 domain-containing protein</fullName>
    </submittedName>
</protein>
<comment type="caution">
    <text evidence="1">The sequence shown here is derived from an EMBL/GenBank/DDBJ whole genome shotgun (WGS) entry which is preliminary data.</text>
</comment>
<dbReference type="InterPro" id="IPR021866">
    <property type="entry name" value="SpoIIAA-like"/>
</dbReference>
<sequence length="121" mass="13287">MIRQLTGVPANMVAFSAEGEVTEDDFKSVVFPAVEKLVTRTGELNYLMVINTPLTSFKAGAWLQDAVLGLKQLTNWNRVAILSDSEAINTFTNIFSVLVPGEFKGYEKTKLDEAVEWVSGG</sequence>
<reference evidence="1 2" key="1">
    <citation type="submission" date="2020-01" db="EMBL/GenBank/DDBJ databases">
        <title>Genome analysis.</title>
        <authorList>
            <person name="Wu S."/>
            <person name="Wang G."/>
        </authorList>
    </citation>
    <scope>NUCLEOTIDE SEQUENCE [LARGE SCALE GENOMIC DNA]</scope>
    <source>
        <strain evidence="1 2">SYL130</strain>
    </source>
</reference>
<dbReference type="RefSeq" id="WP_161817829.1">
    <property type="nucleotide sequence ID" value="NZ_JAACJS010000011.1"/>
</dbReference>
<dbReference type="SUPFAM" id="SSF52091">
    <property type="entry name" value="SpoIIaa-like"/>
    <property type="match status" value="1"/>
</dbReference>
<dbReference type="Proteomes" id="UP000753802">
    <property type="component" value="Unassembled WGS sequence"/>
</dbReference>
<dbReference type="Pfam" id="PF11964">
    <property type="entry name" value="SpoIIAA-like"/>
    <property type="match status" value="1"/>
</dbReference>
<evidence type="ECO:0000313" key="2">
    <source>
        <dbReference type="Proteomes" id="UP000753802"/>
    </source>
</evidence>
<dbReference type="EMBL" id="JAACJS010000011">
    <property type="protein sequence ID" value="NCI49514.1"/>
    <property type="molecule type" value="Genomic_DNA"/>
</dbReference>
<dbReference type="InterPro" id="IPR038396">
    <property type="entry name" value="SpoIIAA-like_sf"/>
</dbReference>
<name>A0ABW9ZQY0_9BACT</name>
<dbReference type="Gene3D" id="3.40.50.10600">
    <property type="entry name" value="SpoIIaa-like domains"/>
    <property type="match status" value="1"/>
</dbReference>
<dbReference type="InterPro" id="IPR036513">
    <property type="entry name" value="STAS_dom_sf"/>
</dbReference>
<proteinExistence type="predicted"/>